<keyword evidence="3 6" id="KW-0812">Transmembrane</keyword>
<comment type="subcellular location">
    <subcellularLocation>
        <location evidence="1">Cell membrane</location>
        <topology evidence="1">Multi-pass membrane protein</topology>
    </subcellularLocation>
</comment>
<dbReference type="AlphaFoldDB" id="A0A075TYB4"/>
<keyword evidence="2" id="KW-1003">Cell membrane</keyword>
<evidence type="ECO:0000259" key="7">
    <source>
        <dbReference type="Pfam" id="PF12698"/>
    </source>
</evidence>
<dbReference type="STRING" id="759620.WS105_0385"/>
<evidence type="ECO:0000256" key="5">
    <source>
        <dbReference type="ARBA" id="ARBA00023136"/>
    </source>
</evidence>
<evidence type="ECO:0000313" key="8">
    <source>
        <dbReference type="EMBL" id="AIM62640.1"/>
    </source>
</evidence>
<evidence type="ECO:0000256" key="1">
    <source>
        <dbReference type="ARBA" id="ARBA00004651"/>
    </source>
</evidence>
<keyword evidence="5 6" id="KW-0472">Membrane</keyword>
<dbReference type="EMBL" id="CP009223">
    <property type="protein sequence ID" value="AIM62640.1"/>
    <property type="molecule type" value="Genomic_DNA"/>
</dbReference>
<proteinExistence type="predicted"/>
<reference evidence="8 9" key="1">
    <citation type="journal article" date="2014" name="Genome Announc.">
        <title>Complete Genome Sequences of Fish Pathogenic Weissella ceti Strains WS74 and WS105.</title>
        <authorList>
            <person name="Figueiredo H.C."/>
            <person name="Leal C.A."/>
            <person name="Dorella F.A."/>
            <person name="Carvalho A.F."/>
            <person name="Soares S.C."/>
            <person name="Pereira F.L."/>
            <person name="Azevedo V.A."/>
        </authorList>
    </citation>
    <scope>NUCLEOTIDE SEQUENCE [LARGE SCALE GENOMIC DNA]</scope>
    <source>
        <strain evidence="8 9">WS74</strain>
    </source>
</reference>
<name>A0A075TYB4_9LACO</name>
<dbReference type="PANTHER" id="PTHR30294">
    <property type="entry name" value="MEMBRANE COMPONENT OF ABC TRANSPORTER YHHJ-RELATED"/>
    <property type="match status" value="1"/>
</dbReference>
<evidence type="ECO:0000256" key="3">
    <source>
        <dbReference type="ARBA" id="ARBA00022692"/>
    </source>
</evidence>
<gene>
    <name evidence="8" type="ORF">WS74_0388</name>
</gene>
<keyword evidence="9" id="KW-1185">Reference proteome</keyword>
<feature type="domain" description="ABC-2 type transporter transmembrane" evidence="7">
    <location>
        <begin position="24"/>
        <end position="377"/>
    </location>
</feature>
<evidence type="ECO:0000256" key="6">
    <source>
        <dbReference type="SAM" id="Phobius"/>
    </source>
</evidence>
<accession>A0A075TYB4</accession>
<feature type="transmembrane region" description="Helical" evidence="6">
    <location>
        <begin position="271"/>
        <end position="297"/>
    </location>
</feature>
<dbReference type="KEGG" id="wct:WS74_0388"/>
<dbReference type="GO" id="GO:0140359">
    <property type="term" value="F:ABC-type transporter activity"/>
    <property type="evidence" value="ECO:0007669"/>
    <property type="project" value="InterPro"/>
</dbReference>
<dbReference type="InterPro" id="IPR051449">
    <property type="entry name" value="ABC-2_transporter_component"/>
</dbReference>
<reference evidence="9" key="2">
    <citation type="submission" date="2014-08" db="EMBL/GenBank/DDBJ databases">
        <title>Complete genome of Weissella ceti strain WS74 isolated from diseased rainbow trout in Brazil.</title>
        <authorList>
            <person name="Figueiredo H.C.P."/>
            <person name="Leal C.A.G."/>
            <person name="Pereira F.L."/>
            <person name="Soares S.C."/>
            <person name="Dorella F.A."/>
            <person name="Carvalho A.F."/>
            <person name="Azevedo V.A.C."/>
        </authorList>
    </citation>
    <scope>NUCLEOTIDE SEQUENCE [LARGE SCALE GENOMIC DNA]</scope>
    <source>
        <strain evidence="9">WS74</strain>
    </source>
</reference>
<dbReference type="KEGG" id="wce:WS08_0387"/>
<organism evidence="8 9">
    <name type="scientific">Weissella ceti</name>
    <dbReference type="NCBI Taxonomy" id="759620"/>
    <lineage>
        <taxon>Bacteria</taxon>
        <taxon>Bacillati</taxon>
        <taxon>Bacillota</taxon>
        <taxon>Bacilli</taxon>
        <taxon>Lactobacillales</taxon>
        <taxon>Lactobacillaceae</taxon>
        <taxon>Weissella</taxon>
    </lineage>
</organism>
<feature type="transmembrane region" description="Helical" evidence="6">
    <location>
        <begin position="361"/>
        <end position="380"/>
    </location>
</feature>
<evidence type="ECO:0000256" key="4">
    <source>
        <dbReference type="ARBA" id="ARBA00022989"/>
    </source>
</evidence>
<sequence length="415" mass="45689">MFMKQLWLVMRQTFMTRVKTGGYWMLVLSPILIVGIIAGITFFMQATQNKDTPTVAVVNQPQLTQALRQDTQLDAELTDVSSKTVAEQDLAAKKIDGVLTESNGKYTYAYTSDSHEMNQDALQAGINQYAMLNKAQKLELSSQDLTELMRSPELKMVVQSDKGNADGGAAATANYALAVALGIFIFVFLNAYVSMIAQEIANEKSSRIMEILLATTSPAVQFFGKIGGISLLALLHGLIYIAAGGIFALVAPNNEMLVQAKSVLVGVDWSFGLMTLAIVFVAIVLYMVLTAMIAAMVNDLSQVQQAVSPITYLSMISYMLTFMLNGNAHNVVLQVLSYLPFFSQTLMPARLGLQYATMTDAWMALILEIGALIVLSYYGLRIYKRNVLTYQEGNLLKPMWRSITKMLKISTIDSH</sequence>
<keyword evidence="4 6" id="KW-1133">Transmembrane helix</keyword>
<feature type="transmembrane region" description="Helical" evidence="6">
    <location>
        <begin position="21"/>
        <end position="44"/>
    </location>
</feature>
<dbReference type="RefSeq" id="WP_009764966.1">
    <property type="nucleotide sequence ID" value="NZ_CP009223.1"/>
</dbReference>
<dbReference type="GO" id="GO:0005886">
    <property type="term" value="C:plasma membrane"/>
    <property type="evidence" value="ECO:0007669"/>
    <property type="project" value="UniProtKB-SubCell"/>
</dbReference>
<feature type="transmembrane region" description="Helical" evidence="6">
    <location>
        <begin position="175"/>
        <end position="197"/>
    </location>
</feature>
<dbReference type="PANTHER" id="PTHR30294:SF29">
    <property type="entry name" value="MULTIDRUG ABC TRANSPORTER PERMEASE YBHS-RELATED"/>
    <property type="match status" value="1"/>
</dbReference>
<dbReference type="Pfam" id="PF12698">
    <property type="entry name" value="ABC2_membrane_3"/>
    <property type="match status" value="1"/>
</dbReference>
<dbReference type="Proteomes" id="UP000029079">
    <property type="component" value="Chromosome"/>
</dbReference>
<evidence type="ECO:0000256" key="2">
    <source>
        <dbReference type="ARBA" id="ARBA00022475"/>
    </source>
</evidence>
<dbReference type="InterPro" id="IPR013525">
    <property type="entry name" value="ABC2_TM"/>
</dbReference>
<evidence type="ECO:0000313" key="9">
    <source>
        <dbReference type="Proteomes" id="UP000029079"/>
    </source>
</evidence>
<feature type="transmembrane region" description="Helical" evidence="6">
    <location>
        <begin position="231"/>
        <end position="251"/>
    </location>
</feature>
<dbReference type="OrthoDB" id="9768837at2"/>
<protein>
    <submittedName>
        <fullName evidence="8">ABC family Na+ efflux pump, permease protein</fullName>
    </submittedName>
</protein>